<dbReference type="PANTHER" id="PTHR33193">
    <property type="entry name" value="DOMAIN PROTEIN, PUTATIVE (DUF3511)-RELATED"/>
    <property type="match status" value="1"/>
</dbReference>
<evidence type="ECO:0000313" key="2">
    <source>
        <dbReference type="EMBL" id="CAL1373435.1"/>
    </source>
</evidence>
<dbReference type="EMBL" id="OZ034816">
    <property type="protein sequence ID" value="CAL1373435.1"/>
    <property type="molecule type" value="Genomic_DNA"/>
</dbReference>
<evidence type="ECO:0000313" key="3">
    <source>
        <dbReference type="Proteomes" id="UP001497516"/>
    </source>
</evidence>
<feature type="compositionally biased region" description="Basic and acidic residues" evidence="1">
    <location>
        <begin position="52"/>
        <end position="61"/>
    </location>
</feature>
<feature type="compositionally biased region" description="Basic residues" evidence="1">
    <location>
        <begin position="62"/>
        <end position="76"/>
    </location>
</feature>
<organism evidence="2 3">
    <name type="scientific">Linum trigynum</name>
    <dbReference type="NCBI Taxonomy" id="586398"/>
    <lineage>
        <taxon>Eukaryota</taxon>
        <taxon>Viridiplantae</taxon>
        <taxon>Streptophyta</taxon>
        <taxon>Embryophyta</taxon>
        <taxon>Tracheophyta</taxon>
        <taxon>Spermatophyta</taxon>
        <taxon>Magnoliopsida</taxon>
        <taxon>eudicotyledons</taxon>
        <taxon>Gunneridae</taxon>
        <taxon>Pentapetalae</taxon>
        <taxon>rosids</taxon>
        <taxon>fabids</taxon>
        <taxon>Malpighiales</taxon>
        <taxon>Linaceae</taxon>
        <taxon>Linum</taxon>
    </lineage>
</organism>
<protein>
    <recommendedName>
        <fullName evidence="4">DUF3511 domain protein</fullName>
    </recommendedName>
</protein>
<accession>A0AAV2DIN0</accession>
<keyword evidence="3" id="KW-1185">Reference proteome</keyword>
<reference evidence="2 3" key="1">
    <citation type="submission" date="2024-04" db="EMBL/GenBank/DDBJ databases">
        <authorList>
            <person name="Fracassetti M."/>
        </authorList>
    </citation>
    <scope>NUCLEOTIDE SEQUENCE [LARGE SCALE GENOMIC DNA]</scope>
</reference>
<name>A0AAV2DIN0_9ROSI</name>
<sequence length="136" mass="16030">MEEYYYNRSRSYTCSNYNDRPSRLPAASATNSASSYELRSYSTSSYQVAPYYDHHPQEQHGHSKSHQQKEKKKKKKDAAAAGTAMRSWSVKDPELQRKKRVASYKMYSAQGRVKGTFRNSFRWLKDSYTRVVYGWW</sequence>
<dbReference type="Proteomes" id="UP001497516">
    <property type="component" value="Chromosome 3"/>
</dbReference>
<gene>
    <name evidence="2" type="ORF">LTRI10_LOCUS15363</name>
</gene>
<dbReference type="InterPro" id="IPR021899">
    <property type="entry name" value="DUF3511"/>
</dbReference>
<proteinExistence type="predicted"/>
<evidence type="ECO:0008006" key="4">
    <source>
        <dbReference type="Google" id="ProtNLM"/>
    </source>
</evidence>
<feature type="region of interest" description="Disordered" evidence="1">
    <location>
        <begin position="49"/>
        <end position="94"/>
    </location>
</feature>
<dbReference type="AlphaFoldDB" id="A0AAV2DIN0"/>
<dbReference type="Pfam" id="PF12023">
    <property type="entry name" value="DUF3511"/>
    <property type="match status" value="1"/>
</dbReference>
<dbReference type="PANTHER" id="PTHR33193:SF62">
    <property type="entry name" value="FAMILY ABC TRANSPORTER, PUTATIVE (DUF3511)-RELATED"/>
    <property type="match status" value="1"/>
</dbReference>
<evidence type="ECO:0000256" key="1">
    <source>
        <dbReference type="SAM" id="MobiDB-lite"/>
    </source>
</evidence>